<keyword evidence="7" id="KW-1133">Transmembrane helix</keyword>
<reference evidence="10" key="1">
    <citation type="submission" date="2022-05" db="EMBL/GenBank/DDBJ databases">
        <title>Using nanopore sequencing to obtain complete genomes from saliva samples.</title>
        <authorList>
            <person name="Baker J.L."/>
        </authorList>
    </citation>
    <scope>NUCLEOTIDE SEQUENCE</scope>
    <source>
        <strain evidence="10">JCVI-JB-Lp32</strain>
    </source>
</reference>
<dbReference type="InterPro" id="IPR042229">
    <property type="entry name" value="Listeria/Bacterioides_rpt_sf"/>
</dbReference>
<evidence type="ECO:0000256" key="5">
    <source>
        <dbReference type="ARBA" id="ARBA00023088"/>
    </source>
</evidence>
<feature type="region of interest" description="Disordered" evidence="6">
    <location>
        <begin position="1285"/>
        <end position="1311"/>
    </location>
</feature>
<feature type="domain" description="Gram-positive cocci surface proteins LPxTG" evidence="9">
    <location>
        <begin position="1307"/>
        <end position="1342"/>
    </location>
</feature>
<evidence type="ECO:0000259" key="9">
    <source>
        <dbReference type="PROSITE" id="PS50847"/>
    </source>
</evidence>
<dbReference type="Gene3D" id="2.60.40.4270">
    <property type="entry name" value="Listeria-Bacteroides repeat domain"/>
    <property type="match status" value="1"/>
</dbReference>
<evidence type="ECO:0000256" key="7">
    <source>
        <dbReference type="SAM" id="Phobius"/>
    </source>
</evidence>
<gene>
    <name evidence="10" type="ORF">M3I19_01755</name>
</gene>
<dbReference type="EMBL" id="CP097092">
    <property type="protein sequence ID" value="UQF78447.1"/>
    <property type="molecule type" value="Genomic_DNA"/>
</dbReference>
<comment type="subcellular location">
    <subcellularLocation>
        <location evidence="1">Cell envelope</location>
    </subcellularLocation>
</comment>
<feature type="region of interest" description="Disordered" evidence="6">
    <location>
        <begin position="45"/>
        <end position="97"/>
    </location>
</feature>
<keyword evidence="5" id="KW-0572">Peptidoglycan-anchor</keyword>
<name>A0A9E7D3X7_9ACTN</name>
<feature type="signal peptide" evidence="8">
    <location>
        <begin position="1"/>
        <end position="32"/>
    </location>
</feature>
<dbReference type="InterPro" id="IPR013378">
    <property type="entry name" value="InlB-like_B-rpt"/>
</dbReference>
<dbReference type="PROSITE" id="PS50847">
    <property type="entry name" value="GRAM_POS_ANCHORING"/>
    <property type="match status" value="1"/>
</dbReference>
<evidence type="ECO:0000256" key="4">
    <source>
        <dbReference type="ARBA" id="ARBA00022729"/>
    </source>
</evidence>
<dbReference type="GO" id="GO:0030313">
    <property type="term" value="C:cell envelope"/>
    <property type="evidence" value="ECO:0007669"/>
    <property type="project" value="UniProtKB-SubCell"/>
</dbReference>
<evidence type="ECO:0000313" key="11">
    <source>
        <dbReference type="Proteomes" id="UP000831562"/>
    </source>
</evidence>
<feature type="transmembrane region" description="Helical" evidence="7">
    <location>
        <begin position="1315"/>
        <end position="1336"/>
    </location>
</feature>
<evidence type="ECO:0000256" key="1">
    <source>
        <dbReference type="ARBA" id="ARBA00004196"/>
    </source>
</evidence>
<proteinExistence type="predicted"/>
<keyword evidence="3" id="KW-0964">Secreted</keyword>
<evidence type="ECO:0000256" key="3">
    <source>
        <dbReference type="ARBA" id="ARBA00022525"/>
    </source>
</evidence>
<keyword evidence="2" id="KW-0134">Cell wall</keyword>
<keyword evidence="4 8" id="KW-0732">Signal</keyword>
<keyword evidence="7" id="KW-0472">Membrane</keyword>
<accession>A0A9E7D3X7</accession>
<protein>
    <submittedName>
        <fullName evidence="10">InlB B-repeat-containing protein</fullName>
    </submittedName>
</protein>
<evidence type="ECO:0000313" key="10">
    <source>
        <dbReference type="EMBL" id="UQF78447.1"/>
    </source>
</evidence>
<sequence>MERKNKNFASKGAKTAMSLVLALSLVPSSALAEIASTQEVAQTQEVAATQTSDATTSTSEATAETSAETTTNAEATSNQQTSEQTAAPADRSSRRVTRSLSYISTELWVDGTNGSDTNEGSSSDPVKSLEKALELWGETSSIYTIHLKGNLNLTSTVTIPSGLTLKIESEGATLTGTGNSIDGLVLSPGSTLTGTGTLTMSGFKTALTAQDGSTITDGTYVFRNNAGASGSRGISLGGTVSGSTNKSSVTITADDKSNTNFFESGVTFENATIKVTSQARTWNDARNLNLRNTDLTVEGFGQTFYVNQLNMNDSTLTINPSWYGATGMTIQGTSNIVNSTINANAGSTSGISVGVAGGTVNVTNSTLNFTNGGTGGLNVNTGDVIINNSTIKGDGRNSGALFGAQTNGSIQFTGNSLVETPATKNSDNGAGQTRQNYNVVGGSYLLKYAPSYNSGFGSTIPTNGAANGNEVLSLFTLADPSTNSLSLINANGATYTYPVANASSDGQKHVWAPAATVTFDLNTPGVTGVNPTFADGTTANKTALAMRGNSLATASSVAEGSTTLPADPYASGQEFDGWYYTDAAGTEHQFTADTQVTSDMTVYPHWKANTAWLYVRYHNGNGVTVIERVATNAGRTVNVLSNTDVNNRDSNFNIAGKTFKRWTTQANGAGDEVAANSSLAVPAGTDTVDLYAEWEEQHLTVSFSANGGTFSANSVFKQNPNVFDITTDANGGEVATIKTHPTVAEQTNINALLQNLSGNTLSATTAGIASPTSSNTNTAYTNIATFENHILDNADDPMTFFGIVIGHNYHYWFTDAAGNSPATINGGATLTNDVTYYLKWKEDPSIQRVELTSDLPADMWSDSQSNTTQIKEVSNDKSFSLTGAIDATSVINQMSAFENGIAGGLDDLTKITLSGTTSTFTAKLTLPAGVVVPANPTVTTSGLGDLFEVTNVSVNGQEVTVTLKLKGTYTNYKQLKDAVETVGKDDAATTEIARPLTVTVDGLTLDPTQVTNGQELTATGTLTGTFESFAKNTVTNVTKKFELSWNGVQIAASRDPRGTGIQQTLIVNNPIEMNLPADMLADENTEHDQVITMKAGSTFNLTGSILASSIQEQMNNIERAYPNTNHDTITLSNLKFKFTATLTVPEGMTLPSNLDANTIQASNFGSGFKVSDVQVNGRTVTVTFELSDPSSIRTYSDLERIVDEASANDGWMKLTIPGVTIDSNVAAGTQLTAVGTVTGSFSAIADSAAGNRKVFSFTWNGVQWPDGKDAVATDNDTIQLTITVAEDETPETPSTPTKPSKKKKQKTPYTGDASAAAPLAALLAGMTAVMTSLGITKRRKNK</sequence>
<feature type="compositionally biased region" description="Low complexity" evidence="6">
    <location>
        <begin position="47"/>
        <end position="81"/>
    </location>
</feature>
<organism evidence="10 11">
    <name type="scientific">Lancefieldella parvula</name>
    <dbReference type="NCBI Taxonomy" id="1382"/>
    <lineage>
        <taxon>Bacteria</taxon>
        <taxon>Bacillati</taxon>
        <taxon>Actinomycetota</taxon>
        <taxon>Coriobacteriia</taxon>
        <taxon>Coriobacteriales</taxon>
        <taxon>Atopobiaceae</taxon>
        <taxon>Lancefieldella</taxon>
    </lineage>
</organism>
<dbReference type="Proteomes" id="UP000831562">
    <property type="component" value="Chromosome"/>
</dbReference>
<dbReference type="Pfam" id="PF09479">
    <property type="entry name" value="Flg_new"/>
    <property type="match status" value="2"/>
</dbReference>
<feature type="chain" id="PRO_5038986827" evidence="8">
    <location>
        <begin position="33"/>
        <end position="1342"/>
    </location>
</feature>
<evidence type="ECO:0000256" key="6">
    <source>
        <dbReference type="SAM" id="MobiDB-lite"/>
    </source>
</evidence>
<evidence type="ECO:0000256" key="8">
    <source>
        <dbReference type="SAM" id="SignalP"/>
    </source>
</evidence>
<dbReference type="InterPro" id="IPR019931">
    <property type="entry name" value="LPXTG_anchor"/>
</dbReference>
<evidence type="ECO:0000256" key="2">
    <source>
        <dbReference type="ARBA" id="ARBA00022512"/>
    </source>
</evidence>
<keyword evidence="7" id="KW-0812">Transmembrane</keyword>